<evidence type="ECO:0000313" key="1">
    <source>
        <dbReference type="EnsemblPlants" id="OB04G10270.1"/>
    </source>
</evidence>
<keyword evidence="2" id="KW-1185">Reference proteome</keyword>
<dbReference type="EnsemblPlants" id="OB04G10270.1">
    <property type="protein sequence ID" value="OB04G10270.1"/>
    <property type="gene ID" value="OB04G10270"/>
</dbReference>
<dbReference type="Proteomes" id="UP000006038">
    <property type="component" value="Chromosome 4"/>
</dbReference>
<sequence>MIGGNLQQHQRVEMKGVGEKMFLSHLNGITTLLLLANMPVCCNQMLRIENVVRNTHQINQTWRVASKSSTCLSLRRGARQLRNVANGACDGELHQKGRGTSQKGKGLDLIKTNMMLKDFGGNSSESKGCLNVELTVGSKTCRLRSSSSTARDPIACYLDEIEFTTTAAFHPPCTKA</sequence>
<dbReference type="Gramene" id="OB04G10270.1">
    <property type="protein sequence ID" value="OB04G10270.1"/>
    <property type="gene ID" value="OB04G10270"/>
</dbReference>
<dbReference type="AlphaFoldDB" id="J3LV52"/>
<accession>J3LV52</accession>
<name>J3LV52_ORYBR</name>
<reference evidence="1" key="1">
    <citation type="journal article" date="2013" name="Nat. Commun.">
        <title>Whole-genome sequencing of Oryza brachyantha reveals mechanisms underlying Oryza genome evolution.</title>
        <authorList>
            <person name="Chen J."/>
            <person name="Huang Q."/>
            <person name="Gao D."/>
            <person name="Wang J."/>
            <person name="Lang Y."/>
            <person name="Liu T."/>
            <person name="Li B."/>
            <person name="Bai Z."/>
            <person name="Luis Goicoechea J."/>
            <person name="Liang C."/>
            <person name="Chen C."/>
            <person name="Zhang W."/>
            <person name="Sun S."/>
            <person name="Liao Y."/>
            <person name="Zhang X."/>
            <person name="Yang L."/>
            <person name="Song C."/>
            <person name="Wang M."/>
            <person name="Shi J."/>
            <person name="Liu G."/>
            <person name="Liu J."/>
            <person name="Zhou H."/>
            <person name="Zhou W."/>
            <person name="Yu Q."/>
            <person name="An N."/>
            <person name="Chen Y."/>
            <person name="Cai Q."/>
            <person name="Wang B."/>
            <person name="Liu B."/>
            <person name="Min J."/>
            <person name="Huang Y."/>
            <person name="Wu H."/>
            <person name="Li Z."/>
            <person name="Zhang Y."/>
            <person name="Yin Y."/>
            <person name="Song W."/>
            <person name="Jiang J."/>
            <person name="Jackson S.A."/>
            <person name="Wing R.A."/>
            <person name="Wang J."/>
            <person name="Chen M."/>
        </authorList>
    </citation>
    <scope>NUCLEOTIDE SEQUENCE [LARGE SCALE GENOMIC DNA]</scope>
    <source>
        <strain evidence="1">cv. IRGC 101232</strain>
    </source>
</reference>
<proteinExistence type="predicted"/>
<evidence type="ECO:0000313" key="2">
    <source>
        <dbReference type="Proteomes" id="UP000006038"/>
    </source>
</evidence>
<organism evidence="1">
    <name type="scientific">Oryza brachyantha</name>
    <name type="common">malo sina</name>
    <dbReference type="NCBI Taxonomy" id="4533"/>
    <lineage>
        <taxon>Eukaryota</taxon>
        <taxon>Viridiplantae</taxon>
        <taxon>Streptophyta</taxon>
        <taxon>Embryophyta</taxon>
        <taxon>Tracheophyta</taxon>
        <taxon>Spermatophyta</taxon>
        <taxon>Magnoliopsida</taxon>
        <taxon>Liliopsida</taxon>
        <taxon>Poales</taxon>
        <taxon>Poaceae</taxon>
        <taxon>BOP clade</taxon>
        <taxon>Oryzoideae</taxon>
        <taxon>Oryzeae</taxon>
        <taxon>Oryzinae</taxon>
        <taxon>Oryza</taxon>
    </lineage>
</organism>
<reference evidence="1" key="2">
    <citation type="submission" date="2013-04" db="UniProtKB">
        <authorList>
            <consortium name="EnsemblPlants"/>
        </authorList>
    </citation>
    <scope>IDENTIFICATION</scope>
</reference>
<protein>
    <submittedName>
        <fullName evidence="1">Uncharacterized protein</fullName>
    </submittedName>
</protein>
<dbReference type="HOGENOM" id="CLU_1527513_0_0_1"/>